<proteinExistence type="inferred from homology"/>
<gene>
    <name evidence="9" type="primary">phoU</name>
    <name evidence="9" type="ORF">F0U47_08060</name>
</gene>
<comment type="function">
    <text evidence="7">Plays a role in the regulation of phosphate uptake.</text>
</comment>
<feature type="domain" description="PhoU" evidence="8">
    <location>
        <begin position="20"/>
        <end position="103"/>
    </location>
</feature>
<evidence type="ECO:0000256" key="4">
    <source>
        <dbReference type="ARBA" id="ARBA00022448"/>
    </source>
</evidence>
<keyword evidence="5 7" id="KW-0963">Cytoplasm</keyword>
<evidence type="ECO:0000259" key="8">
    <source>
        <dbReference type="Pfam" id="PF01895"/>
    </source>
</evidence>
<protein>
    <recommendedName>
        <fullName evidence="7">Phosphate-specific transport system accessory protein PhoU</fullName>
    </recommendedName>
</protein>
<keyword evidence="10" id="KW-1185">Reference proteome</keyword>
<reference evidence="9 10" key="2">
    <citation type="submission" date="2019-09" db="EMBL/GenBank/DDBJ databases">
        <authorList>
            <person name="Jin C."/>
        </authorList>
    </citation>
    <scope>NUCLEOTIDE SEQUENCE [LARGE SCALE GENOMIC DNA]</scope>
    <source>
        <strain evidence="9 10">BN140041</strain>
    </source>
</reference>
<sequence length="219" mass="24064">MREAYHDQLDSIFDDLAGICRRVETAVSLATHALMNGDAAVAERVISGDVEIDVAREQVEETAFDLLTLQQPVATDLRTIVAALRMVSELERMGDLSVHVAKVARLRVPDVAVPDEIRPTIERMAAVAEDMVGRVCEVIISRDVEAAIALGRDDEEMDGLRRRSFAELLSDDWTHGVEAAVDVALLGRYYERIADHAVSIANRVIFVVTGHHPAALAEQ</sequence>
<dbReference type="FunFam" id="1.20.58.220:FF:000004">
    <property type="entry name" value="Phosphate-specific transport system accessory protein PhoU"/>
    <property type="match status" value="1"/>
</dbReference>
<dbReference type="AlphaFoldDB" id="A0A5B1M4P7"/>
<dbReference type="PANTHER" id="PTHR42930:SF3">
    <property type="entry name" value="PHOSPHATE-SPECIFIC TRANSPORT SYSTEM ACCESSORY PROTEIN PHOU"/>
    <property type="match status" value="1"/>
</dbReference>
<dbReference type="GO" id="GO:0045936">
    <property type="term" value="P:negative regulation of phosphate metabolic process"/>
    <property type="evidence" value="ECO:0007669"/>
    <property type="project" value="InterPro"/>
</dbReference>
<evidence type="ECO:0000256" key="5">
    <source>
        <dbReference type="ARBA" id="ARBA00022490"/>
    </source>
</evidence>
<dbReference type="SUPFAM" id="SSF109755">
    <property type="entry name" value="PhoU-like"/>
    <property type="match status" value="1"/>
</dbReference>
<dbReference type="Gene3D" id="1.20.58.220">
    <property type="entry name" value="Phosphate transport system protein phou homolog 2, domain 2"/>
    <property type="match status" value="1"/>
</dbReference>
<dbReference type="Pfam" id="PF01895">
    <property type="entry name" value="PhoU"/>
    <property type="match status" value="2"/>
</dbReference>
<dbReference type="InterPro" id="IPR028366">
    <property type="entry name" value="PhoU"/>
</dbReference>
<name>A0A5B1M4P7_9ACTN</name>
<dbReference type="PIRSF" id="PIRSF003107">
    <property type="entry name" value="PhoU"/>
    <property type="match status" value="1"/>
</dbReference>
<dbReference type="PANTHER" id="PTHR42930">
    <property type="entry name" value="PHOSPHATE-SPECIFIC TRANSPORT SYSTEM ACCESSORY PROTEIN PHOU"/>
    <property type="match status" value="1"/>
</dbReference>
<evidence type="ECO:0000256" key="6">
    <source>
        <dbReference type="ARBA" id="ARBA00022592"/>
    </source>
</evidence>
<comment type="subcellular location">
    <subcellularLocation>
        <location evidence="1 7">Cytoplasm</location>
    </subcellularLocation>
</comment>
<feature type="domain" description="PhoU" evidence="8">
    <location>
        <begin position="121"/>
        <end position="204"/>
    </location>
</feature>
<dbReference type="NCBIfam" id="TIGR02135">
    <property type="entry name" value="phoU_full"/>
    <property type="match status" value="1"/>
</dbReference>
<organism evidence="9 10">
    <name type="scientific">Nocardioides antri</name>
    <dbReference type="NCBI Taxonomy" id="2607659"/>
    <lineage>
        <taxon>Bacteria</taxon>
        <taxon>Bacillati</taxon>
        <taxon>Actinomycetota</taxon>
        <taxon>Actinomycetes</taxon>
        <taxon>Propionibacteriales</taxon>
        <taxon>Nocardioidaceae</taxon>
        <taxon>Nocardioides</taxon>
    </lineage>
</organism>
<comment type="caution">
    <text evidence="9">The sequence shown here is derived from an EMBL/GenBank/DDBJ whole genome shotgun (WGS) entry which is preliminary data.</text>
</comment>
<comment type="similarity">
    <text evidence="2 7">Belongs to the PhoU family.</text>
</comment>
<reference evidence="9 10" key="1">
    <citation type="submission" date="2019-09" db="EMBL/GenBank/DDBJ databases">
        <title>Nocardioides panacisoli sp. nov., isolated from the soil of a ginseng field.</title>
        <authorList>
            <person name="Cho C."/>
        </authorList>
    </citation>
    <scope>NUCLEOTIDE SEQUENCE [LARGE SCALE GENOMIC DNA]</scope>
    <source>
        <strain evidence="9 10">BN140041</strain>
    </source>
</reference>
<evidence type="ECO:0000256" key="2">
    <source>
        <dbReference type="ARBA" id="ARBA00008107"/>
    </source>
</evidence>
<keyword evidence="6 7" id="KW-0592">Phosphate transport</keyword>
<dbReference type="GO" id="GO:0030643">
    <property type="term" value="P:intracellular phosphate ion homeostasis"/>
    <property type="evidence" value="ECO:0007669"/>
    <property type="project" value="InterPro"/>
</dbReference>
<comment type="subunit">
    <text evidence="3 7">Homodimer.</text>
</comment>
<dbReference type="EMBL" id="VUJW01000003">
    <property type="protein sequence ID" value="KAA1427418.1"/>
    <property type="molecule type" value="Genomic_DNA"/>
</dbReference>
<evidence type="ECO:0000256" key="1">
    <source>
        <dbReference type="ARBA" id="ARBA00004496"/>
    </source>
</evidence>
<dbReference type="GO" id="GO:0006817">
    <property type="term" value="P:phosphate ion transport"/>
    <property type="evidence" value="ECO:0007669"/>
    <property type="project" value="UniProtKB-KW"/>
</dbReference>
<evidence type="ECO:0000256" key="7">
    <source>
        <dbReference type="PIRNR" id="PIRNR003107"/>
    </source>
</evidence>
<evidence type="ECO:0000256" key="3">
    <source>
        <dbReference type="ARBA" id="ARBA00011738"/>
    </source>
</evidence>
<evidence type="ECO:0000313" key="9">
    <source>
        <dbReference type="EMBL" id="KAA1427418.1"/>
    </source>
</evidence>
<dbReference type="GO" id="GO:0005737">
    <property type="term" value="C:cytoplasm"/>
    <property type="evidence" value="ECO:0007669"/>
    <property type="project" value="UniProtKB-SubCell"/>
</dbReference>
<evidence type="ECO:0000313" key="10">
    <source>
        <dbReference type="Proteomes" id="UP000324351"/>
    </source>
</evidence>
<dbReference type="Proteomes" id="UP000324351">
    <property type="component" value="Unassembled WGS sequence"/>
</dbReference>
<dbReference type="InterPro" id="IPR038078">
    <property type="entry name" value="PhoU-like_sf"/>
</dbReference>
<keyword evidence="4 7" id="KW-0813">Transport</keyword>
<accession>A0A5B1M4P7</accession>
<dbReference type="RefSeq" id="WP_149749784.1">
    <property type="nucleotide sequence ID" value="NZ_VUJW01000003.1"/>
</dbReference>
<dbReference type="InterPro" id="IPR026022">
    <property type="entry name" value="PhoU_dom"/>
</dbReference>